<dbReference type="KEGG" id="geh:HYN69_08225"/>
<dbReference type="Proteomes" id="UP000244496">
    <property type="component" value="Chromosome"/>
</dbReference>
<reference evidence="1 2" key="1">
    <citation type="submission" date="2018-04" db="EMBL/GenBank/DDBJ databases">
        <title>Genome sequencing of Gemmobacter.</title>
        <authorList>
            <person name="Yi H."/>
            <person name="Baek M.-G."/>
        </authorList>
    </citation>
    <scope>NUCLEOTIDE SEQUENCE [LARGE SCALE GENOMIC DNA]</scope>
    <source>
        <strain evidence="1 2">HYN0069</strain>
    </source>
</reference>
<evidence type="ECO:0000313" key="1">
    <source>
        <dbReference type="EMBL" id="AWB48500.1"/>
    </source>
</evidence>
<proteinExistence type="predicted"/>
<sequence>MGGLSLARRLMEGPIMARKGAAVDKRVRKIEGRLRDRLARMFPQVDAHDLILELRPLIHEIARDGVEDHDALFRRAATEPKFRELVARIGERIAAKTRA</sequence>
<keyword evidence="2" id="KW-1185">Reference proteome</keyword>
<accession>A0A2S0UL56</accession>
<name>A0A2S0UL56_9RHOB</name>
<evidence type="ECO:0000313" key="2">
    <source>
        <dbReference type="Proteomes" id="UP000244496"/>
    </source>
</evidence>
<dbReference type="EMBL" id="CP028918">
    <property type="protein sequence ID" value="AWB48500.1"/>
    <property type="molecule type" value="Genomic_DNA"/>
</dbReference>
<protein>
    <submittedName>
        <fullName evidence="1">Uncharacterized protein</fullName>
    </submittedName>
</protein>
<dbReference type="AlphaFoldDB" id="A0A2S0UL56"/>
<organism evidence="1 2">
    <name type="scientific">Paragemmobacter aquarius</name>
    <dbReference type="NCBI Taxonomy" id="2169400"/>
    <lineage>
        <taxon>Bacteria</taxon>
        <taxon>Pseudomonadati</taxon>
        <taxon>Pseudomonadota</taxon>
        <taxon>Alphaproteobacteria</taxon>
        <taxon>Rhodobacterales</taxon>
        <taxon>Paracoccaceae</taxon>
        <taxon>Paragemmobacter</taxon>
    </lineage>
</organism>
<gene>
    <name evidence="1" type="ORF">HYN69_08225</name>
</gene>